<dbReference type="RefSeq" id="WP_067182098.1">
    <property type="nucleotide sequence ID" value="NZ_CP012199.1"/>
</dbReference>
<evidence type="ECO:0000313" key="3">
    <source>
        <dbReference type="EMBL" id="AMG73838.1"/>
    </source>
</evidence>
<organism evidence="3 4">
    <name type="scientific">Sphingopyxis granuli</name>
    <dbReference type="NCBI Taxonomy" id="267128"/>
    <lineage>
        <taxon>Bacteria</taxon>
        <taxon>Pseudomonadati</taxon>
        <taxon>Pseudomonadota</taxon>
        <taxon>Alphaproteobacteria</taxon>
        <taxon>Sphingomonadales</taxon>
        <taxon>Sphingomonadaceae</taxon>
        <taxon>Sphingopyxis</taxon>
    </lineage>
</organism>
<accession>A0AA86L2W8</accession>
<dbReference type="Proteomes" id="UP000058599">
    <property type="component" value="Chromosome"/>
</dbReference>
<evidence type="ECO:0000313" key="4">
    <source>
        <dbReference type="Proteomes" id="UP000058599"/>
    </source>
</evidence>
<name>A0AA86L2W8_9SPHN</name>
<feature type="region of interest" description="Disordered" evidence="1">
    <location>
        <begin position="1"/>
        <end position="21"/>
    </location>
</feature>
<dbReference type="Pfam" id="PF07693">
    <property type="entry name" value="KAP_NTPase"/>
    <property type="match status" value="1"/>
</dbReference>
<dbReference type="EMBL" id="CP012199">
    <property type="protein sequence ID" value="AMG73838.1"/>
    <property type="molecule type" value="Genomic_DNA"/>
</dbReference>
<dbReference type="SUPFAM" id="SSF52540">
    <property type="entry name" value="P-loop containing nucleoside triphosphate hydrolases"/>
    <property type="match status" value="1"/>
</dbReference>
<reference evidence="3 4" key="1">
    <citation type="journal article" date="2016" name="BMC Genomics">
        <title>Genomic analysis of the nitrate-respiring Sphingopyxis granuli (formerly Sphingomonas macrogoltabida) strain TFA.</title>
        <authorList>
            <person name="Garcia-Romero I."/>
            <person name="Perez-Pulido A.J."/>
            <person name="Gonzalez-Flores Y.E."/>
            <person name="Reyes-Ramirez F."/>
            <person name="Santero E."/>
            <person name="Floriano B."/>
        </authorList>
    </citation>
    <scope>NUCLEOTIDE SEQUENCE [LARGE SCALE GENOMIC DNA]</scope>
    <source>
        <strain evidence="3 4">TFA</strain>
    </source>
</reference>
<proteinExistence type="predicted"/>
<protein>
    <recommendedName>
        <fullName evidence="2">KAP NTPase domain-containing protein</fullName>
    </recommendedName>
</protein>
<dbReference type="AlphaFoldDB" id="A0AA86L2W8"/>
<sequence length="735" mass="81447">MTEQNQQAGSTMRGDRKLGKGDVDRLGFEPLAGRIAEILTDPAIRDSMVIGLEGRWGSGKSSLLHLIERELEKDGALPHSLVPFRPWLVSKRDALLAALFAELAMAIERIEADRGDATRATGAKAKRAVDAVRDFAGALGKFGGLVEVAGSLMANPILAGAGKAISAAGEAGARDKAGKPLAELKRELEEALGALDHRIIVTIDDLDRLEPAETIEVLRLARSVADLPNVVYLLCYDGNVIAKSIETAANIDDGRAFLEKIVQLTIMVPQPETFQLRFWFESELRDIAVNLDEGVMIRLKMVVEQEGGTWLTTPRAVNRALDSIRLLWSPLREAGLDFADLVWLQLLKDGNPRLYRWVEDYSAVAAEVAIGAARVDEQERSDMLKKLQQAMGEEHWENPYYRAQFAEHLPGIEVDYGKQGQGFNLLARVSHAARNIMIANRRLLSPDHYRQYFALAAPSYSLMQSDFDQFWDAADTDPAAVAKTLIELHEANASRPVGKADLLLERVGDRIPTLDQAKARTILLGFAEGLDAAYRARPFDRFWVFSLWDRAERLVPHLLQQVGDDRAAVLDTMFKSGASIGWLTSLYRHDVFFQGRFGDERKPESEWLFTAAEMDRIARIVEGRYSSMSLSEVLSTIDPRQLFLTWAQGGDASGPTAFIARYVDDDENFLLIVAVLQGDVGTTEGRFKILKRDSLQPMIGYEAARERVGKLAAGKSGVSALAQQLKKSFEDGDHF</sequence>
<feature type="domain" description="KAP NTPase" evidence="2">
    <location>
        <begin position="29"/>
        <end position="325"/>
    </location>
</feature>
<dbReference type="KEGG" id="sgi:SGRAN_1449"/>
<gene>
    <name evidence="3" type="ORF">SGRAN_1449</name>
</gene>
<dbReference type="InterPro" id="IPR011646">
    <property type="entry name" value="KAP_P-loop"/>
</dbReference>
<evidence type="ECO:0000256" key="1">
    <source>
        <dbReference type="SAM" id="MobiDB-lite"/>
    </source>
</evidence>
<dbReference type="Gene3D" id="3.40.50.300">
    <property type="entry name" value="P-loop containing nucleotide triphosphate hydrolases"/>
    <property type="match status" value="1"/>
</dbReference>
<dbReference type="PANTHER" id="PTHR22674:SF6">
    <property type="entry name" value="NTPASE KAP FAMILY P-LOOP DOMAIN-CONTAINING PROTEIN 1"/>
    <property type="match status" value="1"/>
</dbReference>
<dbReference type="InterPro" id="IPR052754">
    <property type="entry name" value="NTPase_KAP_P-loop"/>
</dbReference>
<dbReference type="InterPro" id="IPR027417">
    <property type="entry name" value="P-loop_NTPase"/>
</dbReference>
<evidence type="ECO:0000259" key="2">
    <source>
        <dbReference type="Pfam" id="PF07693"/>
    </source>
</evidence>
<keyword evidence="4" id="KW-1185">Reference proteome</keyword>
<feature type="compositionally biased region" description="Polar residues" evidence="1">
    <location>
        <begin position="1"/>
        <end position="10"/>
    </location>
</feature>
<dbReference type="PANTHER" id="PTHR22674">
    <property type="entry name" value="NTPASE, KAP FAMILY P-LOOP DOMAIN-CONTAINING 1"/>
    <property type="match status" value="1"/>
</dbReference>